<accession>A0AAV8QHD1</accession>
<protein>
    <submittedName>
        <fullName evidence="1">Uncharacterized protein</fullName>
    </submittedName>
</protein>
<name>A0AAV8QHD1_ENSVE</name>
<proteinExistence type="predicted"/>
<sequence length="86" mass="9119">MKSMRGDLSCGIGLGFPSTIIAGKSSSVLGSTHRCMLIATARTVYGLCTDQLTQISTGTQQPRPAASEEEMEMYEASVGGGELLFW</sequence>
<dbReference type="Proteomes" id="UP001222027">
    <property type="component" value="Unassembled WGS sequence"/>
</dbReference>
<organism evidence="1 2">
    <name type="scientific">Ensete ventricosum</name>
    <name type="common">Abyssinian banana</name>
    <name type="synonym">Musa ensete</name>
    <dbReference type="NCBI Taxonomy" id="4639"/>
    <lineage>
        <taxon>Eukaryota</taxon>
        <taxon>Viridiplantae</taxon>
        <taxon>Streptophyta</taxon>
        <taxon>Embryophyta</taxon>
        <taxon>Tracheophyta</taxon>
        <taxon>Spermatophyta</taxon>
        <taxon>Magnoliopsida</taxon>
        <taxon>Liliopsida</taxon>
        <taxon>Zingiberales</taxon>
        <taxon>Musaceae</taxon>
        <taxon>Ensete</taxon>
    </lineage>
</organism>
<reference evidence="1 2" key="1">
    <citation type="submission" date="2022-12" db="EMBL/GenBank/DDBJ databases">
        <title>Chromosome-scale assembly of the Ensete ventricosum genome.</title>
        <authorList>
            <person name="Dussert Y."/>
            <person name="Stocks J."/>
            <person name="Wendawek A."/>
            <person name="Woldeyes F."/>
            <person name="Nichols R.A."/>
            <person name="Borrell J.S."/>
        </authorList>
    </citation>
    <scope>NUCLEOTIDE SEQUENCE [LARGE SCALE GENOMIC DNA]</scope>
    <source>
        <strain evidence="2">cv. Maze</strain>
        <tissue evidence="1">Seeds</tissue>
    </source>
</reference>
<evidence type="ECO:0000313" key="2">
    <source>
        <dbReference type="Proteomes" id="UP001222027"/>
    </source>
</evidence>
<keyword evidence="2" id="KW-1185">Reference proteome</keyword>
<dbReference type="AlphaFoldDB" id="A0AAV8QHD1"/>
<evidence type="ECO:0000313" key="1">
    <source>
        <dbReference type="EMBL" id="KAJ8471822.1"/>
    </source>
</evidence>
<comment type="caution">
    <text evidence="1">The sequence shown here is derived from an EMBL/GenBank/DDBJ whole genome shotgun (WGS) entry which is preliminary data.</text>
</comment>
<dbReference type="EMBL" id="JAQQAF010000007">
    <property type="protein sequence ID" value="KAJ8471822.1"/>
    <property type="molecule type" value="Genomic_DNA"/>
</dbReference>
<gene>
    <name evidence="1" type="ORF">OPV22_026165</name>
</gene>